<dbReference type="InterPro" id="IPR005302">
    <property type="entry name" value="MoCF_Sase_C"/>
</dbReference>
<dbReference type="PATRIC" id="fig|316.97.peg.1281"/>
<dbReference type="SUPFAM" id="SSF50800">
    <property type="entry name" value="PK beta-barrel domain-like"/>
    <property type="match status" value="1"/>
</dbReference>
<dbReference type="Pfam" id="PF03475">
    <property type="entry name" value="YiiM_3-alpha"/>
    <property type="match status" value="1"/>
</dbReference>
<reference evidence="2 3" key="1">
    <citation type="submission" date="2014-03" db="EMBL/GenBank/DDBJ databases">
        <title>Complete genome sequence of Pseudomonas stutzeri 19SMN4.</title>
        <authorList>
            <person name="Brunet-Galmes I."/>
            <person name="Nogales B."/>
            <person name="Busquets A."/>
            <person name="Pena A."/>
            <person name="Gomila M."/>
            <person name="Garcia-Valdes E."/>
            <person name="Lalucat J."/>
            <person name="Bennasar A."/>
            <person name="Bosch R."/>
        </authorList>
    </citation>
    <scope>NUCLEOTIDE SEQUENCE [LARGE SCALE GENOMIC DNA]</scope>
    <source>
        <strain evidence="2 3">19SMN4</strain>
    </source>
</reference>
<protein>
    <submittedName>
        <fullName evidence="2">Molybdenum cofactor sulfurase</fullName>
    </submittedName>
</protein>
<dbReference type="Pfam" id="PF03473">
    <property type="entry name" value="MOSC"/>
    <property type="match status" value="1"/>
</dbReference>
<dbReference type="Proteomes" id="UP000025238">
    <property type="component" value="Chromosome"/>
</dbReference>
<dbReference type="GO" id="GO:0030151">
    <property type="term" value="F:molybdenum ion binding"/>
    <property type="evidence" value="ECO:0007669"/>
    <property type="project" value="InterPro"/>
</dbReference>
<proteinExistence type="predicted"/>
<dbReference type="InterPro" id="IPR011037">
    <property type="entry name" value="Pyrv_Knase-like_insert_dom_sf"/>
</dbReference>
<sequence>MQLARIEQLLIGKAVAYTRPGSRSAIAKQPVEGAVAVGVEGLAGDEQGDRRVHGGPYKAVHHYPFEHYRNWREQLGDSPLLQQPGAFGENISTRGLVEADLCLGDVLRCGDALLQVAQSRQPCWKLNDRFGVADMSLRVQQSGMTGWYYQVLQPGQLQVGQPLVLEQRPFPRWPLTRVMDVLYRRTLERDALLELAELPLVPNWRTLVERRLQANTVEDWNKRLYGATDA</sequence>
<dbReference type="AlphaFoldDB" id="A0A023WQ82"/>
<dbReference type="GO" id="GO:0030170">
    <property type="term" value="F:pyridoxal phosphate binding"/>
    <property type="evidence" value="ECO:0007669"/>
    <property type="project" value="InterPro"/>
</dbReference>
<dbReference type="GO" id="GO:0003824">
    <property type="term" value="F:catalytic activity"/>
    <property type="evidence" value="ECO:0007669"/>
    <property type="project" value="InterPro"/>
</dbReference>
<dbReference type="PANTHER" id="PTHR30212">
    <property type="entry name" value="PROTEIN YIIM"/>
    <property type="match status" value="1"/>
</dbReference>
<name>A0A023WQ82_STUST</name>
<evidence type="ECO:0000313" key="3">
    <source>
        <dbReference type="Proteomes" id="UP000025238"/>
    </source>
</evidence>
<dbReference type="KEGG" id="pstu:UIB01_06345"/>
<accession>A0A023WQ82</accession>
<organism evidence="2 3">
    <name type="scientific">Stutzerimonas stutzeri</name>
    <name type="common">Pseudomonas stutzeri</name>
    <dbReference type="NCBI Taxonomy" id="316"/>
    <lineage>
        <taxon>Bacteria</taxon>
        <taxon>Pseudomonadati</taxon>
        <taxon>Pseudomonadota</taxon>
        <taxon>Gammaproteobacteria</taxon>
        <taxon>Pseudomonadales</taxon>
        <taxon>Pseudomonadaceae</taxon>
        <taxon>Stutzerimonas</taxon>
    </lineage>
</organism>
<gene>
    <name evidence="2" type="ORF">UIB01_06345</name>
</gene>
<dbReference type="PROSITE" id="PS51340">
    <property type="entry name" value="MOSC"/>
    <property type="match status" value="1"/>
</dbReference>
<feature type="domain" description="MOSC" evidence="1">
    <location>
        <begin position="29"/>
        <end position="166"/>
    </location>
</feature>
<evidence type="ECO:0000259" key="1">
    <source>
        <dbReference type="PROSITE" id="PS51340"/>
    </source>
</evidence>
<dbReference type="EMBL" id="CP007509">
    <property type="protein sequence ID" value="AHY42121.1"/>
    <property type="molecule type" value="Genomic_DNA"/>
</dbReference>
<dbReference type="InterPro" id="IPR005163">
    <property type="entry name" value="Tri_helical_YiiM-like"/>
</dbReference>
<dbReference type="Gene3D" id="2.40.33.20">
    <property type="entry name" value="PK beta-barrel domain-like"/>
    <property type="match status" value="1"/>
</dbReference>
<dbReference type="InterPro" id="IPR052353">
    <property type="entry name" value="Benzoxazolinone_Detox_Enz"/>
</dbReference>
<dbReference type="PANTHER" id="PTHR30212:SF2">
    <property type="entry name" value="PROTEIN YIIM"/>
    <property type="match status" value="1"/>
</dbReference>
<evidence type="ECO:0000313" key="2">
    <source>
        <dbReference type="EMBL" id="AHY42121.1"/>
    </source>
</evidence>
<dbReference type="OrthoDB" id="9786134at2"/>